<accession>A0ABQ2TA81</accession>
<proteinExistence type="predicted"/>
<reference evidence="3" key="1">
    <citation type="journal article" date="2019" name="Int. J. Syst. Evol. Microbiol.">
        <title>The Global Catalogue of Microorganisms (GCM) 10K type strain sequencing project: providing services to taxonomists for standard genome sequencing and annotation.</title>
        <authorList>
            <consortium name="The Broad Institute Genomics Platform"/>
            <consortium name="The Broad Institute Genome Sequencing Center for Infectious Disease"/>
            <person name="Wu L."/>
            <person name="Ma J."/>
        </authorList>
    </citation>
    <scope>NUCLEOTIDE SEQUENCE [LARGE SCALE GENOMIC DNA]</scope>
    <source>
        <strain evidence="3">JCM 4350</strain>
    </source>
</reference>
<keyword evidence="3" id="KW-1185">Reference proteome</keyword>
<protein>
    <recommendedName>
        <fullName evidence="4">Secreted protein</fullName>
    </recommendedName>
</protein>
<feature type="region of interest" description="Disordered" evidence="1">
    <location>
        <begin position="26"/>
        <end position="47"/>
    </location>
</feature>
<evidence type="ECO:0000256" key="1">
    <source>
        <dbReference type="SAM" id="MobiDB-lite"/>
    </source>
</evidence>
<organism evidence="2 3">
    <name type="scientific">Streptomyces badius</name>
    <dbReference type="NCBI Taxonomy" id="1941"/>
    <lineage>
        <taxon>Bacteria</taxon>
        <taxon>Bacillati</taxon>
        <taxon>Actinomycetota</taxon>
        <taxon>Actinomycetes</taxon>
        <taxon>Kitasatosporales</taxon>
        <taxon>Streptomycetaceae</taxon>
        <taxon>Streptomyces</taxon>
    </lineage>
</organism>
<dbReference type="EMBL" id="BMSZ01000009">
    <property type="protein sequence ID" value="GGS56645.1"/>
    <property type="molecule type" value="Genomic_DNA"/>
</dbReference>
<gene>
    <name evidence="2" type="ORF">GCM10010253_33890</name>
</gene>
<name>A0ABQ2TA81_STRBA</name>
<dbReference type="Proteomes" id="UP000659767">
    <property type="component" value="Unassembled WGS sequence"/>
</dbReference>
<evidence type="ECO:0000313" key="3">
    <source>
        <dbReference type="Proteomes" id="UP000659767"/>
    </source>
</evidence>
<evidence type="ECO:0000313" key="2">
    <source>
        <dbReference type="EMBL" id="GGS56645.1"/>
    </source>
</evidence>
<sequence>MALALVVMLIWLLSDEWIRTIEFHLPPSSRSPRSDPDAGRKTKNPSRVREVCARVWGTVAVPYGVVRNGHCGPARLLPIIMTNEDTASVWHSIRSVTAVSQNAVVTLLASSRGAR</sequence>
<comment type="caution">
    <text evidence="2">The sequence shown here is derived from an EMBL/GenBank/DDBJ whole genome shotgun (WGS) entry which is preliminary data.</text>
</comment>
<evidence type="ECO:0008006" key="4">
    <source>
        <dbReference type="Google" id="ProtNLM"/>
    </source>
</evidence>